<dbReference type="Proteomes" id="UP000008553">
    <property type="component" value="Unassembled WGS sequence"/>
</dbReference>
<protein>
    <submittedName>
        <fullName evidence="1">Uncharacterized protein</fullName>
    </submittedName>
</protein>
<dbReference type="EMBL" id="AABL01002129">
    <property type="protein sequence ID" value="EAA18534.1"/>
    <property type="molecule type" value="Genomic_DNA"/>
</dbReference>
<dbReference type="InParanoid" id="Q7RB13"/>
<dbReference type="PaxDb" id="73239-Q7RB13"/>
<gene>
    <name evidence="1" type="ORF">PY06336</name>
</gene>
<comment type="caution">
    <text evidence="1">The sequence shown here is derived from an EMBL/GenBank/DDBJ whole genome shotgun (WGS) entry which is preliminary data.</text>
</comment>
<evidence type="ECO:0000313" key="2">
    <source>
        <dbReference type="Proteomes" id="UP000008553"/>
    </source>
</evidence>
<proteinExistence type="predicted"/>
<organism evidence="1 2">
    <name type="scientific">Plasmodium yoelii yoelii</name>
    <dbReference type="NCBI Taxonomy" id="73239"/>
    <lineage>
        <taxon>Eukaryota</taxon>
        <taxon>Sar</taxon>
        <taxon>Alveolata</taxon>
        <taxon>Apicomplexa</taxon>
        <taxon>Aconoidasida</taxon>
        <taxon>Haemosporida</taxon>
        <taxon>Plasmodiidae</taxon>
        <taxon>Plasmodium</taxon>
        <taxon>Plasmodium (Vinckeia)</taxon>
    </lineage>
</organism>
<sequence>MDVINNHKLYYTSDQNVLNVSNLRQLSSYQKRNRPFL</sequence>
<dbReference type="AlphaFoldDB" id="Q7RB13"/>
<keyword evidence="2" id="KW-1185">Reference proteome</keyword>
<accession>Q7RB13</accession>
<reference evidence="1 2" key="1">
    <citation type="journal article" date="2002" name="Nature">
        <title>Genome sequence and comparative analysis of the model rodent malaria parasite Plasmodium yoelii yoelii.</title>
        <authorList>
            <person name="Carlton J.M."/>
            <person name="Angiuoli S.V."/>
            <person name="Suh B.B."/>
            <person name="Kooij T.W."/>
            <person name="Pertea M."/>
            <person name="Silva J.C."/>
            <person name="Ermolaeva M.D."/>
            <person name="Allen J.E."/>
            <person name="Selengut J.D."/>
            <person name="Koo H.L."/>
            <person name="Peterson J.D."/>
            <person name="Pop M."/>
            <person name="Kosack D.S."/>
            <person name="Shumway M.F."/>
            <person name="Bidwell S.L."/>
            <person name="Shallom S.J."/>
            <person name="van Aken S.E."/>
            <person name="Riedmuller S.B."/>
            <person name="Feldblyum T.V."/>
            <person name="Cho J.K."/>
            <person name="Quackenbush J."/>
            <person name="Sedegah M."/>
            <person name="Shoaibi A."/>
            <person name="Cummings L.M."/>
            <person name="Florens L."/>
            <person name="Yates J.R."/>
            <person name="Raine J.D."/>
            <person name="Sinden R.E."/>
            <person name="Harris M.A."/>
            <person name="Cunningham D.A."/>
            <person name="Preiser P.R."/>
            <person name="Bergman L.W."/>
            <person name="Vaidya A.B."/>
            <person name="van Lin L.H."/>
            <person name="Janse C.J."/>
            <person name="Waters A.P."/>
            <person name="Smith H.O."/>
            <person name="White O.R."/>
            <person name="Salzberg S.L."/>
            <person name="Venter J.C."/>
            <person name="Fraser C.M."/>
            <person name="Hoffman S.L."/>
            <person name="Gardner M.J."/>
            <person name="Carucci D.J."/>
        </authorList>
    </citation>
    <scope>NUCLEOTIDE SEQUENCE [LARGE SCALE GENOMIC DNA]</scope>
    <source>
        <strain evidence="1 2">17XNL</strain>
    </source>
</reference>
<name>Q7RB13_PLAYO</name>
<evidence type="ECO:0000313" key="1">
    <source>
        <dbReference type="EMBL" id="EAA18534.1"/>
    </source>
</evidence>